<evidence type="ECO:0000259" key="3">
    <source>
        <dbReference type="PROSITE" id="PS52004"/>
    </source>
</evidence>
<dbReference type="SMART" id="SM00825">
    <property type="entry name" value="PKS_KS"/>
    <property type="match status" value="1"/>
</dbReference>
<keyword evidence="5" id="KW-1185">Reference proteome</keyword>
<keyword evidence="1" id="KW-0596">Phosphopantetheine</keyword>
<dbReference type="GO" id="GO:0006633">
    <property type="term" value="P:fatty acid biosynthetic process"/>
    <property type="evidence" value="ECO:0007669"/>
    <property type="project" value="TreeGrafter"/>
</dbReference>
<dbReference type="PANTHER" id="PTHR43775:SF29">
    <property type="entry name" value="ASPERFURANONE POLYKETIDE SYNTHASE AFOG-RELATED"/>
    <property type="match status" value="1"/>
</dbReference>
<dbReference type="PANTHER" id="PTHR43775">
    <property type="entry name" value="FATTY ACID SYNTHASE"/>
    <property type="match status" value="1"/>
</dbReference>
<dbReference type="OMA" id="THECLEN"/>
<dbReference type="InterPro" id="IPR050091">
    <property type="entry name" value="PKS_NRPS_Biosynth_Enz"/>
</dbReference>
<dbReference type="HOGENOM" id="CLU_000022_16_15_1"/>
<dbReference type="OrthoDB" id="4845845at2759"/>
<name>A0A066XJ44_COLSU</name>
<organism evidence="4 5">
    <name type="scientific">Colletotrichum sublineola</name>
    <name type="common">Sorghum anthracnose fungus</name>
    <dbReference type="NCBI Taxonomy" id="1173701"/>
    <lineage>
        <taxon>Eukaryota</taxon>
        <taxon>Fungi</taxon>
        <taxon>Dikarya</taxon>
        <taxon>Ascomycota</taxon>
        <taxon>Pezizomycotina</taxon>
        <taxon>Sordariomycetes</taxon>
        <taxon>Hypocreomycetidae</taxon>
        <taxon>Glomerellales</taxon>
        <taxon>Glomerellaceae</taxon>
        <taxon>Colletotrichum</taxon>
        <taxon>Colletotrichum graminicola species complex</taxon>
    </lineage>
</organism>
<evidence type="ECO:0000313" key="4">
    <source>
        <dbReference type="EMBL" id="KDN68947.1"/>
    </source>
</evidence>
<sequence length="137" mass="15363">MKATSNGTRDALAFEPIAIIGMSSKFAGDATNNEKLWEMLVEGRSGWTPFPLSRFRFEGIYHPNNERLNSTHVKGAHFLEEDVGLFDAAFFGYSSEAAASLDPQYRLQLESVYEALESGEHLPFLNHPGCNYNWTGR</sequence>
<dbReference type="GO" id="GO:0004312">
    <property type="term" value="F:fatty acid synthase activity"/>
    <property type="evidence" value="ECO:0007669"/>
    <property type="project" value="TreeGrafter"/>
</dbReference>
<dbReference type="InterPro" id="IPR016039">
    <property type="entry name" value="Thiolase-like"/>
</dbReference>
<dbReference type="EMBL" id="JMSE01000591">
    <property type="protein sequence ID" value="KDN68947.1"/>
    <property type="molecule type" value="Genomic_DNA"/>
</dbReference>
<dbReference type="InterPro" id="IPR020841">
    <property type="entry name" value="PKS_Beta-ketoAc_synthase_dom"/>
</dbReference>
<dbReference type="GO" id="GO:0044550">
    <property type="term" value="P:secondary metabolite biosynthetic process"/>
    <property type="evidence" value="ECO:0007669"/>
    <property type="project" value="TreeGrafter"/>
</dbReference>
<protein>
    <submittedName>
        <fullName evidence="4">Putative beta-ketoacyl synthase domain-containing protein</fullName>
    </submittedName>
</protein>
<dbReference type="SUPFAM" id="SSF53901">
    <property type="entry name" value="Thiolase-like"/>
    <property type="match status" value="1"/>
</dbReference>
<dbReference type="Gene3D" id="3.40.47.10">
    <property type="match status" value="1"/>
</dbReference>
<dbReference type="Pfam" id="PF00109">
    <property type="entry name" value="ketoacyl-synt"/>
    <property type="match status" value="1"/>
</dbReference>
<accession>A0A066XJ44</accession>
<comment type="caution">
    <text evidence="4">The sequence shown here is derived from an EMBL/GenBank/DDBJ whole genome shotgun (WGS) entry which is preliminary data.</text>
</comment>
<dbReference type="eggNOG" id="KOG1202">
    <property type="taxonomic scope" value="Eukaryota"/>
</dbReference>
<dbReference type="InterPro" id="IPR014030">
    <property type="entry name" value="Ketoacyl_synth_N"/>
</dbReference>
<gene>
    <name evidence="4" type="ORF">CSUB01_10251</name>
</gene>
<dbReference type="STRING" id="1173701.A0A066XJ44"/>
<evidence type="ECO:0000313" key="5">
    <source>
        <dbReference type="Proteomes" id="UP000027238"/>
    </source>
</evidence>
<evidence type="ECO:0000256" key="1">
    <source>
        <dbReference type="ARBA" id="ARBA00022450"/>
    </source>
</evidence>
<dbReference type="PROSITE" id="PS52004">
    <property type="entry name" value="KS3_2"/>
    <property type="match status" value="1"/>
</dbReference>
<evidence type="ECO:0000256" key="2">
    <source>
        <dbReference type="ARBA" id="ARBA00022553"/>
    </source>
</evidence>
<dbReference type="AlphaFoldDB" id="A0A066XJ44"/>
<feature type="domain" description="Ketosynthase family 3 (KS3)" evidence="3">
    <location>
        <begin position="14"/>
        <end position="137"/>
    </location>
</feature>
<dbReference type="Proteomes" id="UP000027238">
    <property type="component" value="Unassembled WGS sequence"/>
</dbReference>
<reference evidence="5" key="1">
    <citation type="journal article" date="2014" name="Genome Announc.">
        <title>Draft genome sequence of Colletotrichum sublineola, a destructive pathogen of cultivated sorghum.</title>
        <authorList>
            <person name="Baroncelli R."/>
            <person name="Sanz-Martin J.M."/>
            <person name="Rech G.E."/>
            <person name="Sukno S.A."/>
            <person name="Thon M.R."/>
        </authorList>
    </citation>
    <scope>NUCLEOTIDE SEQUENCE [LARGE SCALE GENOMIC DNA]</scope>
    <source>
        <strain evidence="5">TX430BB</strain>
    </source>
</reference>
<keyword evidence="2" id="KW-0597">Phosphoprotein</keyword>
<proteinExistence type="predicted"/>